<comment type="caution">
    <text evidence="3">The sequence shown here is derived from an EMBL/GenBank/DDBJ whole genome shotgun (WGS) entry which is preliminary data.</text>
</comment>
<dbReference type="Gene3D" id="3.30.1370.110">
    <property type="match status" value="1"/>
</dbReference>
<accession>A0AAN6MLX0</accession>
<dbReference type="PANTHER" id="PTHR46535:SF1">
    <property type="entry name" value="NEDD4-BINDING PROTEIN 2"/>
    <property type="match status" value="1"/>
</dbReference>
<dbReference type="Proteomes" id="UP001303889">
    <property type="component" value="Unassembled WGS sequence"/>
</dbReference>
<feature type="compositionally biased region" description="Basic residues" evidence="1">
    <location>
        <begin position="195"/>
        <end position="209"/>
    </location>
</feature>
<dbReference type="EMBL" id="MU855512">
    <property type="protein sequence ID" value="KAK3902397.1"/>
    <property type="molecule type" value="Genomic_DNA"/>
</dbReference>
<gene>
    <name evidence="3" type="ORF">C8A05DRAFT_33902</name>
</gene>
<dbReference type="CDD" id="cd14279">
    <property type="entry name" value="CUE"/>
    <property type="match status" value="1"/>
</dbReference>
<dbReference type="SUPFAM" id="SSF160443">
    <property type="entry name" value="SMR domain-like"/>
    <property type="match status" value="1"/>
</dbReference>
<dbReference type="InterPro" id="IPR052772">
    <property type="entry name" value="Endo/PolyKinase_Domain-Protein"/>
</dbReference>
<evidence type="ECO:0000313" key="3">
    <source>
        <dbReference type="EMBL" id="KAK3902397.1"/>
    </source>
</evidence>
<feature type="region of interest" description="Disordered" evidence="1">
    <location>
        <begin position="246"/>
        <end position="281"/>
    </location>
</feature>
<feature type="region of interest" description="Disordered" evidence="1">
    <location>
        <begin position="185"/>
        <end position="209"/>
    </location>
</feature>
<dbReference type="PROSITE" id="PS50828">
    <property type="entry name" value="SMR"/>
    <property type="match status" value="1"/>
</dbReference>
<proteinExistence type="predicted"/>
<evidence type="ECO:0000256" key="1">
    <source>
        <dbReference type="SAM" id="MobiDB-lite"/>
    </source>
</evidence>
<organism evidence="3 4">
    <name type="scientific">Staphylotrichum tortipilum</name>
    <dbReference type="NCBI Taxonomy" id="2831512"/>
    <lineage>
        <taxon>Eukaryota</taxon>
        <taxon>Fungi</taxon>
        <taxon>Dikarya</taxon>
        <taxon>Ascomycota</taxon>
        <taxon>Pezizomycotina</taxon>
        <taxon>Sordariomycetes</taxon>
        <taxon>Sordariomycetidae</taxon>
        <taxon>Sordariales</taxon>
        <taxon>Chaetomiaceae</taxon>
        <taxon>Staphylotrichum</taxon>
    </lineage>
</organism>
<reference evidence="3" key="2">
    <citation type="submission" date="2023-05" db="EMBL/GenBank/DDBJ databases">
        <authorList>
            <consortium name="Lawrence Berkeley National Laboratory"/>
            <person name="Steindorff A."/>
            <person name="Hensen N."/>
            <person name="Bonometti L."/>
            <person name="Westerberg I."/>
            <person name="Brannstrom I.O."/>
            <person name="Guillou S."/>
            <person name="Cros-Aarteil S."/>
            <person name="Calhoun S."/>
            <person name="Haridas S."/>
            <person name="Kuo A."/>
            <person name="Mondo S."/>
            <person name="Pangilinan J."/>
            <person name="Riley R."/>
            <person name="Labutti K."/>
            <person name="Andreopoulos B."/>
            <person name="Lipzen A."/>
            <person name="Chen C."/>
            <person name="Yanf M."/>
            <person name="Daum C."/>
            <person name="Ng V."/>
            <person name="Clum A."/>
            <person name="Ohm R."/>
            <person name="Martin F."/>
            <person name="Silar P."/>
            <person name="Natvig D."/>
            <person name="Lalanne C."/>
            <person name="Gautier V."/>
            <person name="Ament-Velasquez S.L."/>
            <person name="Kruys A."/>
            <person name="Hutchinson M.I."/>
            <person name="Powell A.J."/>
            <person name="Barry K."/>
            <person name="Miller A.N."/>
            <person name="Grigoriev I.V."/>
            <person name="Debuchy R."/>
            <person name="Gladieux P."/>
            <person name="Thoren M.H."/>
            <person name="Johannesson H."/>
        </authorList>
    </citation>
    <scope>NUCLEOTIDE SEQUENCE</scope>
    <source>
        <strain evidence="3">CBS 103.79</strain>
    </source>
</reference>
<evidence type="ECO:0000259" key="2">
    <source>
        <dbReference type="PROSITE" id="PS50828"/>
    </source>
</evidence>
<protein>
    <recommendedName>
        <fullName evidence="2">Smr domain-containing protein</fullName>
    </recommendedName>
</protein>
<dbReference type="InterPro" id="IPR036063">
    <property type="entry name" value="Smr_dom_sf"/>
</dbReference>
<dbReference type="GO" id="GO:0005634">
    <property type="term" value="C:nucleus"/>
    <property type="evidence" value="ECO:0007669"/>
    <property type="project" value="TreeGrafter"/>
</dbReference>
<dbReference type="InterPro" id="IPR002625">
    <property type="entry name" value="Smr_dom"/>
</dbReference>
<reference evidence="3" key="1">
    <citation type="journal article" date="2023" name="Mol. Phylogenet. Evol.">
        <title>Genome-scale phylogeny and comparative genomics of the fungal order Sordariales.</title>
        <authorList>
            <person name="Hensen N."/>
            <person name="Bonometti L."/>
            <person name="Westerberg I."/>
            <person name="Brannstrom I.O."/>
            <person name="Guillou S."/>
            <person name="Cros-Aarteil S."/>
            <person name="Calhoun S."/>
            <person name="Haridas S."/>
            <person name="Kuo A."/>
            <person name="Mondo S."/>
            <person name="Pangilinan J."/>
            <person name="Riley R."/>
            <person name="LaButti K."/>
            <person name="Andreopoulos B."/>
            <person name="Lipzen A."/>
            <person name="Chen C."/>
            <person name="Yan M."/>
            <person name="Daum C."/>
            <person name="Ng V."/>
            <person name="Clum A."/>
            <person name="Steindorff A."/>
            <person name="Ohm R.A."/>
            <person name="Martin F."/>
            <person name="Silar P."/>
            <person name="Natvig D.O."/>
            <person name="Lalanne C."/>
            <person name="Gautier V."/>
            <person name="Ament-Velasquez S.L."/>
            <person name="Kruys A."/>
            <person name="Hutchinson M.I."/>
            <person name="Powell A.J."/>
            <person name="Barry K."/>
            <person name="Miller A.N."/>
            <person name="Grigoriev I.V."/>
            <person name="Debuchy R."/>
            <person name="Gladieux P."/>
            <person name="Hiltunen Thoren M."/>
            <person name="Johannesson H."/>
        </authorList>
    </citation>
    <scope>NUCLEOTIDE SEQUENCE</scope>
    <source>
        <strain evidence="3">CBS 103.79</strain>
    </source>
</reference>
<name>A0AAN6MLX0_9PEZI</name>
<evidence type="ECO:0000313" key="4">
    <source>
        <dbReference type="Proteomes" id="UP001303889"/>
    </source>
</evidence>
<sequence>MRSPGADTGDMAELNRIKLMEEFSSVLDESLIVLIANERDLVKDYADIRHILNELAEPARAEAATGFDPSGLGCADLEALRLDETTTSGGNGNGLDSPGEYATTISDYSDQPEAQRLTERTNLTDDEKIEELKLLFRDTFRDHTLRYVLRQVGGDLDQAFDELLNRQFLADEGLLPKGVDGFFTADEAQQPSSKAKARRNKNGNAKRRKQTVAIEYKSVSSATAGEELECAKDFARPTDARGAALKRHTASPAPAPAAATLTRSATTTAQPARPSPSTIPADFGAADLRAAAALRRMGPLGRQGAAVYLDRAREARGAFTAHASHAAEQHVDGQSTDTMIDLHGVVVMDGVRIAKQRVWSWWNGLGENRRVLAREPGFTIVTGVGKHSAGGVSRLRQAVGVYLRNDGWRVETLTGRFHVTGRV</sequence>
<dbReference type="GO" id="GO:0004519">
    <property type="term" value="F:endonuclease activity"/>
    <property type="evidence" value="ECO:0007669"/>
    <property type="project" value="TreeGrafter"/>
</dbReference>
<dbReference type="PANTHER" id="PTHR46535">
    <property type="entry name" value="NEDD4-BINDING PROTEIN 2"/>
    <property type="match status" value="1"/>
</dbReference>
<feature type="domain" description="Smr" evidence="2">
    <location>
        <begin position="340"/>
        <end position="423"/>
    </location>
</feature>
<dbReference type="AlphaFoldDB" id="A0AAN6MLX0"/>
<keyword evidence="4" id="KW-1185">Reference proteome</keyword>
<feature type="compositionally biased region" description="Low complexity" evidence="1">
    <location>
        <begin position="250"/>
        <end position="269"/>
    </location>
</feature>